<dbReference type="Proteomes" id="UP000054721">
    <property type="component" value="Unassembled WGS sequence"/>
</dbReference>
<dbReference type="EMBL" id="JYDW01000111">
    <property type="protein sequence ID" value="KRZ55638.1"/>
    <property type="molecule type" value="Genomic_DNA"/>
</dbReference>
<sequence>MSVQNPEGISVACRQEFRITTPILPLLSLVFVNSDKMSSQRWVRKLAVWSHGRKQFLASQGADHRLGNWENCLNNDTKTRCLPEPPDVDVIKSGVDGSSEHASRLEIVGNDRNYKSGTINGTGLATTSTFIIYRRSSRTSRLRSRCNDQTTGPLARELRGLYHFIGIKRQESQICSTIRPEPYNTDFSYENRQSKLVRVSTQFTQHE</sequence>
<comment type="caution">
    <text evidence="1">The sequence shown here is derived from an EMBL/GenBank/DDBJ whole genome shotgun (WGS) entry which is preliminary data.</text>
</comment>
<organism evidence="1 2">
    <name type="scientific">Trichinella nativa</name>
    <dbReference type="NCBI Taxonomy" id="6335"/>
    <lineage>
        <taxon>Eukaryota</taxon>
        <taxon>Metazoa</taxon>
        <taxon>Ecdysozoa</taxon>
        <taxon>Nematoda</taxon>
        <taxon>Enoplea</taxon>
        <taxon>Dorylaimia</taxon>
        <taxon>Trichinellida</taxon>
        <taxon>Trichinellidae</taxon>
        <taxon>Trichinella</taxon>
    </lineage>
</organism>
<proteinExistence type="predicted"/>
<evidence type="ECO:0000313" key="2">
    <source>
        <dbReference type="Proteomes" id="UP000054721"/>
    </source>
</evidence>
<accession>A0A0V1L892</accession>
<evidence type="ECO:0000313" key="1">
    <source>
        <dbReference type="EMBL" id="KRZ55638.1"/>
    </source>
</evidence>
<dbReference type="AlphaFoldDB" id="A0A0V1L892"/>
<keyword evidence="2" id="KW-1185">Reference proteome</keyword>
<reference evidence="1 2" key="1">
    <citation type="submission" date="2015-05" db="EMBL/GenBank/DDBJ databases">
        <title>Evolution of Trichinella species and genotypes.</title>
        <authorList>
            <person name="Korhonen P.K."/>
            <person name="Edoardo P."/>
            <person name="Giuseppe L.R."/>
            <person name="Gasser R.B."/>
        </authorList>
    </citation>
    <scope>NUCLEOTIDE SEQUENCE [LARGE SCALE GENOMIC DNA]</scope>
    <source>
        <strain evidence="1">ISS10</strain>
    </source>
</reference>
<protein>
    <submittedName>
        <fullName evidence="1">Uncharacterized protein</fullName>
    </submittedName>
</protein>
<name>A0A0V1L892_9BILA</name>
<gene>
    <name evidence="1" type="ORF">T02_2425</name>
</gene>